<dbReference type="InterPro" id="IPR001633">
    <property type="entry name" value="EAL_dom"/>
</dbReference>
<sequence length="708" mass="77851">MSSPLPHDPLSAHAPSGAAEPSREHVKLVRKWAYLIGTTTFIPLSHNEIEQQMLSMLGRVVEAVRAEEPEELALAVGAELVDMNCVGESSLRRTLEVLTKGLPTLTELRTVERLAERVVITLGALSSGYVEALRQSIFQQQENLNRALFKAARDTQSSLVASEARFNEIVSCTTSGVAIMDLDGRFTRTNRALREILDRSQNQLAELSVFDLVEDPERLRRVMDDLLAGEIERSRQRRSLLLGEDDHVQPMTTLSLLRGGDGKPAHYALIVEDDSELKLLQSQLKHQSLHDVLTGLPNRQFFTTRLESVLHKVDPATGATLYQLDLDAFSVITDGLGRHVGDQLLCAVAERLKRVFAGENAMIARFDGDEFAVLVQNSPSTPDVVSTVKAINEELAEPLYVENRGVAASACIGVVRMPTPGVDLAEVLRTANLTLHRAKRNGRRQWELFDLDRDANDRESFSLAAAMPGAWESGEVEVVYRPQVELGEGSPHGVEAVLRWDHPELGLIGHRRCVELAETTGLILPLGNWLLRTACERTDQFDDQLQVTVSLTPSQAGDPDLISEVLGVLDETGIRPSRLRLGIPVGVLTVEGCEAVENLTTLVDTGIEVMVEDFGTGIRDLACLEDVRVGAVRISPWLVQRQASRSITDSLVDRSLRDLVSTVHMAGSRVVVGEIETAEQADWWRAAGCDFASGGYFGPDRELDELAD</sequence>
<dbReference type="InterPro" id="IPR000160">
    <property type="entry name" value="GGDEF_dom"/>
</dbReference>
<dbReference type="InterPro" id="IPR013656">
    <property type="entry name" value="PAS_4"/>
</dbReference>
<dbReference type="InterPro" id="IPR029787">
    <property type="entry name" value="Nucleotide_cyclase"/>
</dbReference>
<dbReference type="CDD" id="cd01949">
    <property type="entry name" value="GGDEF"/>
    <property type="match status" value="1"/>
</dbReference>
<dbReference type="CDD" id="cd01948">
    <property type="entry name" value="EAL"/>
    <property type="match status" value="1"/>
</dbReference>
<comment type="caution">
    <text evidence="5">The sequence shown here is derived from an EMBL/GenBank/DDBJ whole genome shotgun (WGS) entry which is preliminary data.</text>
</comment>
<dbReference type="InterPro" id="IPR035965">
    <property type="entry name" value="PAS-like_dom_sf"/>
</dbReference>
<dbReference type="PANTHER" id="PTHR44757:SF2">
    <property type="entry name" value="BIOFILM ARCHITECTURE MAINTENANCE PROTEIN MBAA"/>
    <property type="match status" value="1"/>
</dbReference>
<dbReference type="SMART" id="SM00267">
    <property type="entry name" value="GGDEF"/>
    <property type="match status" value="1"/>
</dbReference>
<feature type="region of interest" description="Disordered" evidence="1">
    <location>
        <begin position="1"/>
        <end position="22"/>
    </location>
</feature>
<dbReference type="NCBIfam" id="TIGR00229">
    <property type="entry name" value="sensory_box"/>
    <property type="match status" value="1"/>
</dbReference>
<keyword evidence="6" id="KW-1185">Reference proteome</keyword>
<feature type="domain" description="EAL" evidence="3">
    <location>
        <begin position="460"/>
        <end position="708"/>
    </location>
</feature>
<dbReference type="Pfam" id="PF08448">
    <property type="entry name" value="PAS_4"/>
    <property type="match status" value="1"/>
</dbReference>
<name>A0ABR6BS68_9PSEU</name>
<organism evidence="5 6">
    <name type="scientific">Kutzneria viridogrisea</name>
    <dbReference type="NCBI Taxonomy" id="47990"/>
    <lineage>
        <taxon>Bacteria</taxon>
        <taxon>Bacillati</taxon>
        <taxon>Actinomycetota</taxon>
        <taxon>Actinomycetes</taxon>
        <taxon>Pseudonocardiales</taxon>
        <taxon>Pseudonocardiaceae</taxon>
        <taxon>Kutzneria</taxon>
    </lineage>
</organism>
<gene>
    <name evidence="5" type="ORF">BC739_006976</name>
</gene>
<dbReference type="PROSITE" id="PS50883">
    <property type="entry name" value="EAL"/>
    <property type="match status" value="1"/>
</dbReference>
<accession>A0ABR6BS68</accession>
<proteinExistence type="predicted"/>
<feature type="domain" description="GGDEF" evidence="4">
    <location>
        <begin position="317"/>
        <end position="451"/>
    </location>
</feature>
<feature type="domain" description="PAS" evidence="2">
    <location>
        <begin position="162"/>
        <end position="234"/>
    </location>
</feature>
<evidence type="ECO:0000259" key="3">
    <source>
        <dbReference type="PROSITE" id="PS50883"/>
    </source>
</evidence>
<dbReference type="InterPro" id="IPR043128">
    <property type="entry name" value="Rev_trsase/Diguanyl_cyclase"/>
</dbReference>
<evidence type="ECO:0000259" key="2">
    <source>
        <dbReference type="PROSITE" id="PS50112"/>
    </source>
</evidence>
<dbReference type="SMART" id="SM00091">
    <property type="entry name" value="PAS"/>
    <property type="match status" value="1"/>
</dbReference>
<dbReference type="NCBIfam" id="TIGR00254">
    <property type="entry name" value="GGDEF"/>
    <property type="match status" value="1"/>
</dbReference>
<dbReference type="InterPro" id="IPR035919">
    <property type="entry name" value="EAL_sf"/>
</dbReference>
<dbReference type="PANTHER" id="PTHR44757">
    <property type="entry name" value="DIGUANYLATE CYCLASE DGCP"/>
    <property type="match status" value="1"/>
</dbReference>
<evidence type="ECO:0000259" key="4">
    <source>
        <dbReference type="PROSITE" id="PS50887"/>
    </source>
</evidence>
<dbReference type="CDD" id="cd00130">
    <property type="entry name" value="PAS"/>
    <property type="match status" value="1"/>
</dbReference>
<dbReference type="Proteomes" id="UP000517916">
    <property type="component" value="Unassembled WGS sequence"/>
</dbReference>
<evidence type="ECO:0000256" key="1">
    <source>
        <dbReference type="SAM" id="MobiDB-lite"/>
    </source>
</evidence>
<protein>
    <submittedName>
        <fullName evidence="5">Diguanylate cyclase (GGDEF)-like protein/PAS domain S-box-containing protein</fullName>
    </submittedName>
</protein>
<dbReference type="EMBL" id="JACJID010000005">
    <property type="protein sequence ID" value="MBA8929758.1"/>
    <property type="molecule type" value="Genomic_DNA"/>
</dbReference>
<evidence type="ECO:0000313" key="5">
    <source>
        <dbReference type="EMBL" id="MBA8929758.1"/>
    </source>
</evidence>
<dbReference type="Gene3D" id="3.30.450.20">
    <property type="entry name" value="PAS domain"/>
    <property type="match status" value="1"/>
</dbReference>
<dbReference type="PROSITE" id="PS50112">
    <property type="entry name" value="PAS"/>
    <property type="match status" value="1"/>
</dbReference>
<dbReference type="Pfam" id="PF00990">
    <property type="entry name" value="GGDEF"/>
    <property type="match status" value="1"/>
</dbReference>
<dbReference type="Pfam" id="PF00563">
    <property type="entry name" value="EAL"/>
    <property type="match status" value="1"/>
</dbReference>
<dbReference type="RefSeq" id="WP_182839543.1">
    <property type="nucleotide sequence ID" value="NZ_BAAABQ010000089.1"/>
</dbReference>
<dbReference type="InterPro" id="IPR052155">
    <property type="entry name" value="Biofilm_reg_signaling"/>
</dbReference>
<dbReference type="SMART" id="SM00052">
    <property type="entry name" value="EAL"/>
    <property type="match status" value="1"/>
</dbReference>
<dbReference type="SUPFAM" id="SSF55785">
    <property type="entry name" value="PYP-like sensor domain (PAS domain)"/>
    <property type="match status" value="1"/>
</dbReference>
<dbReference type="PROSITE" id="PS50887">
    <property type="entry name" value="GGDEF"/>
    <property type="match status" value="1"/>
</dbReference>
<dbReference type="SUPFAM" id="SSF141868">
    <property type="entry name" value="EAL domain-like"/>
    <property type="match status" value="1"/>
</dbReference>
<evidence type="ECO:0000313" key="6">
    <source>
        <dbReference type="Proteomes" id="UP000517916"/>
    </source>
</evidence>
<dbReference type="Gene3D" id="3.20.20.450">
    <property type="entry name" value="EAL domain"/>
    <property type="match status" value="1"/>
</dbReference>
<dbReference type="SUPFAM" id="SSF55073">
    <property type="entry name" value="Nucleotide cyclase"/>
    <property type="match status" value="1"/>
</dbReference>
<reference evidence="5 6" key="1">
    <citation type="submission" date="2020-08" db="EMBL/GenBank/DDBJ databases">
        <title>Genomic Encyclopedia of Archaeal and Bacterial Type Strains, Phase II (KMG-II): from individual species to whole genera.</title>
        <authorList>
            <person name="Goeker M."/>
        </authorList>
    </citation>
    <scope>NUCLEOTIDE SEQUENCE [LARGE SCALE GENOMIC DNA]</scope>
    <source>
        <strain evidence="5 6">DSM 43850</strain>
    </source>
</reference>
<dbReference type="InterPro" id="IPR000014">
    <property type="entry name" value="PAS"/>
</dbReference>
<dbReference type="Gene3D" id="3.30.70.270">
    <property type="match status" value="1"/>
</dbReference>